<keyword evidence="1" id="KW-0547">Nucleotide-binding</keyword>
<keyword evidence="2" id="KW-0067">ATP-binding</keyword>
<dbReference type="Proteomes" id="UP000719766">
    <property type="component" value="Unassembled WGS sequence"/>
</dbReference>
<evidence type="ECO:0000256" key="1">
    <source>
        <dbReference type="ARBA" id="ARBA00022741"/>
    </source>
</evidence>
<dbReference type="GeneID" id="64596631"/>
<dbReference type="OrthoDB" id="9972657at2759"/>
<reference evidence="4" key="1">
    <citation type="journal article" date="2020" name="New Phytol.">
        <title>Comparative genomics reveals dynamic genome evolution in host specialist ectomycorrhizal fungi.</title>
        <authorList>
            <person name="Lofgren L.A."/>
            <person name="Nguyen N.H."/>
            <person name="Vilgalys R."/>
            <person name="Ruytinx J."/>
            <person name="Liao H.L."/>
            <person name="Branco S."/>
            <person name="Kuo A."/>
            <person name="LaButti K."/>
            <person name="Lipzen A."/>
            <person name="Andreopoulos W."/>
            <person name="Pangilinan J."/>
            <person name="Riley R."/>
            <person name="Hundley H."/>
            <person name="Na H."/>
            <person name="Barry K."/>
            <person name="Grigoriev I.V."/>
            <person name="Stajich J.E."/>
            <person name="Kennedy P.G."/>
        </authorList>
    </citation>
    <scope>NUCLEOTIDE SEQUENCE</scope>
    <source>
        <strain evidence="4">S12</strain>
    </source>
</reference>
<evidence type="ECO:0000256" key="3">
    <source>
        <dbReference type="ARBA" id="ARBA00025768"/>
    </source>
</evidence>
<dbReference type="InterPro" id="IPR027417">
    <property type="entry name" value="P-loop_NTPase"/>
</dbReference>
<organism evidence="4 5">
    <name type="scientific">Suillus plorans</name>
    <dbReference type="NCBI Taxonomy" id="116603"/>
    <lineage>
        <taxon>Eukaryota</taxon>
        <taxon>Fungi</taxon>
        <taxon>Dikarya</taxon>
        <taxon>Basidiomycota</taxon>
        <taxon>Agaricomycotina</taxon>
        <taxon>Agaricomycetes</taxon>
        <taxon>Agaricomycetidae</taxon>
        <taxon>Boletales</taxon>
        <taxon>Suillineae</taxon>
        <taxon>Suillaceae</taxon>
        <taxon>Suillus</taxon>
    </lineage>
</organism>
<dbReference type="Gene3D" id="3.40.50.300">
    <property type="entry name" value="P-loop containing nucleotide triphosphate hydrolases"/>
    <property type="match status" value="1"/>
</dbReference>
<dbReference type="EMBL" id="JABBWE010000025">
    <property type="protein sequence ID" value="KAG1794586.1"/>
    <property type="molecule type" value="Genomic_DNA"/>
</dbReference>
<dbReference type="AlphaFoldDB" id="A0A9P7AQY9"/>
<evidence type="ECO:0000313" key="5">
    <source>
        <dbReference type="Proteomes" id="UP000719766"/>
    </source>
</evidence>
<dbReference type="PANTHER" id="PTHR12435">
    <property type="match status" value="1"/>
</dbReference>
<comment type="caution">
    <text evidence="4">The sequence shown here is derived from an EMBL/GenBank/DDBJ whole genome shotgun (WGS) entry which is preliminary data.</text>
</comment>
<name>A0A9P7AQY9_9AGAM</name>
<keyword evidence="5" id="KW-1185">Reference proteome</keyword>
<dbReference type="Pfam" id="PF08433">
    <property type="entry name" value="KTI12"/>
    <property type="match status" value="1"/>
</dbReference>
<dbReference type="GO" id="GO:0005524">
    <property type="term" value="F:ATP binding"/>
    <property type="evidence" value="ECO:0007669"/>
    <property type="project" value="UniProtKB-KW"/>
</dbReference>
<evidence type="ECO:0000256" key="2">
    <source>
        <dbReference type="ARBA" id="ARBA00022840"/>
    </source>
</evidence>
<protein>
    <submittedName>
        <fullName evidence="4">Chromatin associated protein KTI12-domain-containing protein</fullName>
    </submittedName>
</protein>
<evidence type="ECO:0000313" key="4">
    <source>
        <dbReference type="EMBL" id="KAG1794586.1"/>
    </source>
</evidence>
<proteinExistence type="inferred from homology"/>
<gene>
    <name evidence="4" type="ORF">HD556DRAFT_1368478</name>
</gene>
<sequence length="75" mass="8571">MILIVDGMNYIKDFRYQLYCKAREVGVRVATVYVLATPDQCRKWNDEPGDGKEYKPQTALIHGPLGRSTLYHPLG</sequence>
<dbReference type="RefSeq" id="XP_041160697.1">
    <property type="nucleotide sequence ID" value="XM_041302867.1"/>
</dbReference>
<comment type="similarity">
    <text evidence="3">Belongs to the KTI12 family.</text>
</comment>
<accession>A0A9P7AQY9</accession>
<dbReference type="InterPro" id="IPR013641">
    <property type="entry name" value="KTI12/PSTK"/>
</dbReference>